<dbReference type="Proteomes" id="UP000683925">
    <property type="component" value="Unassembled WGS sequence"/>
</dbReference>
<proteinExistence type="predicted"/>
<protein>
    <submittedName>
        <fullName evidence="1">Uncharacterized protein</fullName>
    </submittedName>
</protein>
<sequence length="185" mass="21679">MHLSEYHGINIQDKLEKAIKSKPNTDLKRSLEQQIEQILKDVQDKQVEYDLQNKQINKDYGTLKLTAVQAQVSELLQQNVQIVSINVYIITHQKYSNCQISEAKIAYTSIRTCNSRYFDKETVRIAGSLHNKFTQFLNFPQAYLPYLQRCLYSKQIYFQENQTRIVTTYWSSTGLQSLHLKNSFS</sequence>
<evidence type="ECO:0000313" key="2">
    <source>
        <dbReference type="Proteomes" id="UP000683925"/>
    </source>
</evidence>
<gene>
    <name evidence="1" type="ORF">POCTA_138.1.T0420018</name>
</gene>
<dbReference type="EMBL" id="CAJJDP010000042">
    <property type="protein sequence ID" value="CAD8162592.1"/>
    <property type="molecule type" value="Genomic_DNA"/>
</dbReference>
<name>A0A8S1UFY1_PAROT</name>
<evidence type="ECO:0000313" key="1">
    <source>
        <dbReference type="EMBL" id="CAD8162592.1"/>
    </source>
</evidence>
<dbReference type="AlphaFoldDB" id="A0A8S1UFY1"/>
<reference evidence="1" key="1">
    <citation type="submission" date="2021-01" db="EMBL/GenBank/DDBJ databases">
        <authorList>
            <consortium name="Genoscope - CEA"/>
            <person name="William W."/>
        </authorList>
    </citation>
    <scope>NUCLEOTIDE SEQUENCE</scope>
</reference>
<comment type="caution">
    <text evidence="1">The sequence shown here is derived from an EMBL/GenBank/DDBJ whole genome shotgun (WGS) entry which is preliminary data.</text>
</comment>
<accession>A0A8S1UFY1</accession>
<keyword evidence="2" id="KW-1185">Reference proteome</keyword>
<organism evidence="1 2">
    <name type="scientific">Paramecium octaurelia</name>
    <dbReference type="NCBI Taxonomy" id="43137"/>
    <lineage>
        <taxon>Eukaryota</taxon>
        <taxon>Sar</taxon>
        <taxon>Alveolata</taxon>
        <taxon>Ciliophora</taxon>
        <taxon>Intramacronucleata</taxon>
        <taxon>Oligohymenophorea</taxon>
        <taxon>Peniculida</taxon>
        <taxon>Parameciidae</taxon>
        <taxon>Paramecium</taxon>
    </lineage>
</organism>